<dbReference type="AlphaFoldDB" id="A0A0D2BC43"/>
<feature type="binding site" evidence="7">
    <location>
        <position position="151"/>
    </location>
    <ligand>
        <name>Zn(2+)</name>
        <dbReference type="ChEBI" id="CHEBI:29105"/>
        <label>2</label>
    </ligand>
</feature>
<dbReference type="CDD" id="cd05674">
    <property type="entry name" value="M20_yscS"/>
    <property type="match status" value="1"/>
</dbReference>
<organism evidence="9 10">
    <name type="scientific">Exophiala xenobiotica</name>
    <dbReference type="NCBI Taxonomy" id="348802"/>
    <lineage>
        <taxon>Eukaryota</taxon>
        <taxon>Fungi</taxon>
        <taxon>Dikarya</taxon>
        <taxon>Ascomycota</taxon>
        <taxon>Pezizomycotina</taxon>
        <taxon>Eurotiomycetes</taxon>
        <taxon>Chaetothyriomycetidae</taxon>
        <taxon>Chaetothyriales</taxon>
        <taxon>Herpotrichiellaceae</taxon>
        <taxon>Exophiala</taxon>
    </lineage>
</organism>
<evidence type="ECO:0000256" key="2">
    <source>
        <dbReference type="ARBA" id="ARBA00022670"/>
    </source>
</evidence>
<feature type="binding site" evidence="7">
    <location>
        <position position="186"/>
    </location>
    <ligand>
        <name>Zn(2+)</name>
        <dbReference type="ChEBI" id="CHEBI:29105"/>
        <label>1</label>
    </ligand>
</feature>
<dbReference type="RefSeq" id="XP_013310295.1">
    <property type="nucleotide sequence ID" value="XM_013454841.1"/>
</dbReference>
<dbReference type="SUPFAM" id="SSF53187">
    <property type="entry name" value="Zn-dependent exopeptidases"/>
    <property type="match status" value="1"/>
</dbReference>
<dbReference type="InterPro" id="IPR017141">
    <property type="entry name" value="Pept_M20_carboxypep"/>
</dbReference>
<evidence type="ECO:0000256" key="7">
    <source>
        <dbReference type="PIRSR" id="PIRSR037217-2"/>
    </source>
</evidence>
<evidence type="ECO:0000256" key="4">
    <source>
        <dbReference type="ARBA" id="ARBA00022801"/>
    </source>
</evidence>
<dbReference type="GO" id="GO:0000328">
    <property type="term" value="C:fungal-type vacuole lumen"/>
    <property type="evidence" value="ECO:0007669"/>
    <property type="project" value="TreeGrafter"/>
</dbReference>
<dbReference type="FunFam" id="3.40.630.10:FF:000027">
    <property type="entry name" value="N-fatty-acyl-amino acid synthase/hydrolase PM20D1"/>
    <property type="match status" value="1"/>
</dbReference>
<dbReference type="Pfam" id="PF07687">
    <property type="entry name" value="M20_dimer"/>
    <property type="match status" value="1"/>
</dbReference>
<feature type="binding site" evidence="7">
    <location>
        <position position="494"/>
    </location>
    <ligand>
        <name>Zn(2+)</name>
        <dbReference type="ChEBI" id="CHEBI:29105"/>
        <label>1</label>
    </ligand>
</feature>
<dbReference type="EMBL" id="KN847323">
    <property type="protein sequence ID" value="KIW49711.1"/>
    <property type="molecule type" value="Genomic_DNA"/>
</dbReference>
<evidence type="ECO:0000313" key="10">
    <source>
        <dbReference type="Proteomes" id="UP000054342"/>
    </source>
</evidence>
<dbReference type="HOGENOM" id="CLU_021802_11_0_1"/>
<comment type="similarity">
    <text evidence="1">Belongs to the peptidase M20A family.</text>
</comment>
<dbReference type="Proteomes" id="UP000054342">
    <property type="component" value="Unassembled WGS sequence"/>
</dbReference>
<dbReference type="InterPro" id="IPR036264">
    <property type="entry name" value="Bact_exopeptidase_dim_dom"/>
</dbReference>
<dbReference type="Gene3D" id="3.40.630.10">
    <property type="entry name" value="Zn peptidases"/>
    <property type="match status" value="1"/>
</dbReference>
<dbReference type="Gene3D" id="1.10.150.900">
    <property type="match status" value="1"/>
</dbReference>
<dbReference type="STRING" id="348802.A0A0D2BC43"/>
<dbReference type="InterPro" id="IPR002933">
    <property type="entry name" value="Peptidase_M20"/>
</dbReference>
<accession>A0A0D2BC43</accession>
<evidence type="ECO:0000256" key="5">
    <source>
        <dbReference type="ARBA" id="ARBA00022833"/>
    </source>
</evidence>
<dbReference type="InterPro" id="IPR001261">
    <property type="entry name" value="ArgE/DapE_CS"/>
</dbReference>
<keyword evidence="10" id="KW-1185">Reference proteome</keyword>
<evidence type="ECO:0000256" key="6">
    <source>
        <dbReference type="PIRSR" id="PIRSR037217-1"/>
    </source>
</evidence>
<dbReference type="GeneID" id="25333272"/>
<dbReference type="GO" id="GO:0051603">
    <property type="term" value="P:proteolysis involved in protein catabolic process"/>
    <property type="evidence" value="ECO:0007669"/>
    <property type="project" value="TreeGrafter"/>
</dbReference>
<evidence type="ECO:0000259" key="8">
    <source>
        <dbReference type="Pfam" id="PF07687"/>
    </source>
</evidence>
<dbReference type="Pfam" id="PF01546">
    <property type="entry name" value="Peptidase_M20"/>
    <property type="match status" value="1"/>
</dbReference>
<feature type="active site" evidence="6">
    <location>
        <position position="118"/>
    </location>
</feature>
<keyword evidence="5 7" id="KW-0862">Zinc</keyword>
<reference evidence="9 10" key="1">
    <citation type="submission" date="2015-01" db="EMBL/GenBank/DDBJ databases">
        <title>The Genome Sequence of Exophiala xenobiotica CBS118157.</title>
        <authorList>
            <consortium name="The Broad Institute Genomics Platform"/>
            <person name="Cuomo C."/>
            <person name="de Hoog S."/>
            <person name="Gorbushina A."/>
            <person name="Stielow B."/>
            <person name="Teixiera M."/>
            <person name="Abouelleil A."/>
            <person name="Chapman S.B."/>
            <person name="Priest M."/>
            <person name="Young S.K."/>
            <person name="Wortman J."/>
            <person name="Nusbaum C."/>
            <person name="Birren B."/>
        </authorList>
    </citation>
    <scope>NUCLEOTIDE SEQUENCE [LARGE SCALE GENOMIC DNA]</scope>
    <source>
        <strain evidence="9 10">CBS 118157</strain>
    </source>
</reference>
<feature type="active site" description="Proton acceptor" evidence="6">
    <location>
        <position position="185"/>
    </location>
</feature>
<sequence>MVLNRRLFQHPAMYPQRRQDITQKNVATLFESKDFQDTVAHRLSEAVQIPTITYDSMGSVGEDPRWKVFFQLSDYLKRTFPKVYEILTVETVSTHAMLYTWHGSKEDLKPLLFMAHSDVVPAGISTTAEWSYPPFSGQYDGEFIWGRGSEDDKSNLIAMLTAIDCLLSCDFNPLRTLILAIGFDEEGGADRSYGARCLAEILLERYGKDGVDLIFDEGIAGIENRFGTDFALPTTAEKGYVDVTVQISVPGGHSSTPPDHTAIGFLAQIIRLIEDQPFKSQLVRQNPTLTYLRQAALLSKNMPEDLRHAILGSRSSKRLLEYMDDDRERRAMVRTSTAVDVIQGGDKVNSLPENATVLVNHRIAIHDSVQAVKDHYIALLSPWASKWHFNLYAFGVKQRNRKNSMTRLDNNNDCGDLRLTAAYELDPSPVSDVDDASFGWLSGTIKGVFGEDIVVAPELLSGNTDTRYYWDLSPHIYRMSPWRAKHDPRGTRMHTVDERMPVKGLLEMVKFYHEFIRIVDEVQR</sequence>
<evidence type="ECO:0000313" key="9">
    <source>
        <dbReference type="EMBL" id="KIW49711.1"/>
    </source>
</evidence>
<protein>
    <recommendedName>
        <fullName evidence="8">Peptidase M20 dimerisation domain-containing protein</fullName>
    </recommendedName>
</protein>
<evidence type="ECO:0000256" key="1">
    <source>
        <dbReference type="ARBA" id="ARBA00006247"/>
    </source>
</evidence>
<dbReference type="Gene3D" id="3.30.70.360">
    <property type="match status" value="1"/>
</dbReference>
<dbReference type="InterPro" id="IPR047177">
    <property type="entry name" value="Pept_M20A"/>
</dbReference>
<dbReference type="PANTHER" id="PTHR45962">
    <property type="entry name" value="N-FATTY-ACYL-AMINO ACID SYNTHASE/HYDROLASE PM20D1"/>
    <property type="match status" value="1"/>
</dbReference>
<name>A0A0D2BC43_9EURO</name>
<keyword evidence="3 7" id="KW-0479">Metal-binding</keyword>
<dbReference type="GO" id="GO:0004181">
    <property type="term" value="F:metallocarboxypeptidase activity"/>
    <property type="evidence" value="ECO:0007669"/>
    <property type="project" value="InterPro"/>
</dbReference>
<dbReference type="InterPro" id="IPR011650">
    <property type="entry name" value="Peptidase_M20_dimer"/>
</dbReference>
<dbReference type="PROSITE" id="PS00758">
    <property type="entry name" value="ARGE_DAPE_CPG2_1"/>
    <property type="match status" value="1"/>
</dbReference>
<keyword evidence="4" id="KW-0378">Hydrolase</keyword>
<feature type="binding site" evidence="7">
    <location>
        <position position="151"/>
    </location>
    <ligand>
        <name>Zn(2+)</name>
        <dbReference type="ChEBI" id="CHEBI:29105"/>
        <label>1</label>
    </ligand>
</feature>
<feature type="binding site" evidence="7">
    <location>
        <position position="216"/>
    </location>
    <ligand>
        <name>Zn(2+)</name>
        <dbReference type="ChEBI" id="CHEBI:29105"/>
        <label>2</label>
    </ligand>
</feature>
<dbReference type="OrthoDB" id="3064516at2759"/>
<keyword evidence="2" id="KW-0645">Protease</keyword>
<feature type="domain" description="Peptidase M20 dimerisation" evidence="8">
    <location>
        <begin position="235"/>
        <end position="381"/>
    </location>
</feature>
<dbReference type="SUPFAM" id="SSF55031">
    <property type="entry name" value="Bacterial exopeptidase dimerisation domain"/>
    <property type="match status" value="1"/>
</dbReference>
<dbReference type="PANTHER" id="PTHR45962:SF1">
    <property type="entry name" value="N-FATTY-ACYL-AMINO ACID SYNTHASE_HYDROLASE PM20D1"/>
    <property type="match status" value="1"/>
</dbReference>
<evidence type="ECO:0000256" key="3">
    <source>
        <dbReference type="ARBA" id="ARBA00022723"/>
    </source>
</evidence>
<gene>
    <name evidence="9" type="ORF">PV05_11364</name>
</gene>
<proteinExistence type="inferred from homology"/>
<dbReference type="PIRSF" id="PIRSF037217">
    <property type="entry name" value="Carboxypeptidase_S"/>
    <property type="match status" value="1"/>
</dbReference>
<dbReference type="GO" id="GO:0046872">
    <property type="term" value="F:metal ion binding"/>
    <property type="evidence" value="ECO:0007669"/>
    <property type="project" value="UniProtKB-KW"/>
</dbReference>
<feature type="binding site" evidence="7">
    <location>
        <position position="116"/>
    </location>
    <ligand>
        <name>Zn(2+)</name>
        <dbReference type="ChEBI" id="CHEBI:29105"/>
        <label>2</label>
    </ligand>
</feature>